<name>A0A1Y3BQ08_EURMA</name>
<keyword evidence="3" id="KW-1185">Reference proteome</keyword>
<organism evidence="2 3">
    <name type="scientific">Euroglyphus maynei</name>
    <name type="common">Mayne's house dust mite</name>
    <dbReference type="NCBI Taxonomy" id="6958"/>
    <lineage>
        <taxon>Eukaryota</taxon>
        <taxon>Metazoa</taxon>
        <taxon>Ecdysozoa</taxon>
        <taxon>Arthropoda</taxon>
        <taxon>Chelicerata</taxon>
        <taxon>Arachnida</taxon>
        <taxon>Acari</taxon>
        <taxon>Acariformes</taxon>
        <taxon>Sarcoptiformes</taxon>
        <taxon>Astigmata</taxon>
        <taxon>Psoroptidia</taxon>
        <taxon>Analgoidea</taxon>
        <taxon>Pyroglyphidae</taxon>
        <taxon>Pyroglyphinae</taxon>
        <taxon>Euroglyphus</taxon>
    </lineage>
</organism>
<protein>
    <submittedName>
        <fullName evidence="2">Uncharacterized protein</fullName>
    </submittedName>
</protein>
<keyword evidence="1" id="KW-0472">Membrane</keyword>
<dbReference type="Proteomes" id="UP000194236">
    <property type="component" value="Unassembled WGS sequence"/>
</dbReference>
<dbReference type="AlphaFoldDB" id="A0A1Y3BQ08"/>
<keyword evidence="1" id="KW-0812">Transmembrane</keyword>
<evidence type="ECO:0000256" key="1">
    <source>
        <dbReference type="SAM" id="Phobius"/>
    </source>
</evidence>
<sequence>MSLAIPVHTQIKVLIMDHVFVGPHKNVLVTVKIVVLPMMMRNMKPMMSCHRRKKINIKRMKTIMKMTRMK</sequence>
<accession>A0A1Y3BQ08</accession>
<gene>
    <name evidence="2" type="ORF">BLA29_015084</name>
</gene>
<comment type="caution">
    <text evidence="2">The sequence shown here is derived from an EMBL/GenBank/DDBJ whole genome shotgun (WGS) entry which is preliminary data.</text>
</comment>
<dbReference type="EMBL" id="MUJZ01012350">
    <property type="protein sequence ID" value="OTF81686.1"/>
    <property type="molecule type" value="Genomic_DNA"/>
</dbReference>
<proteinExistence type="predicted"/>
<reference evidence="2 3" key="1">
    <citation type="submission" date="2017-03" db="EMBL/GenBank/DDBJ databases">
        <title>Genome Survey of Euroglyphus maynei.</title>
        <authorList>
            <person name="Arlian L.G."/>
            <person name="Morgan M.S."/>
            <person name="Rider S.D."/>
        </authorList>
    </citation>
    <scope>NUCLEOTIDE SEQUENCE [LARGE SCALE GENOMIC DNA]</scope>
    <source>
        <strain evidence="2">Arlian Lab</strain>
        <tissue evidence="2">Whole body</tissue>
    </source>
</reference>
<keyword evidence="1" id="KW-1133">Transmembrane helix</keyword>
<evidence type="ECO:0000313" key="2">
    <source>
        <dbReference type="EMBL" id="OTF81686.1"/>
    </source>
</evidence>
<evidence type="ECO:0000313" key="3">
    <source>
        <dbReference type="Proteomes" id="UP000194236"/>
    </source>
</evidence>
<feature type="transmembrane region" description="Helical" evidence="1">
    <location>
        <begin position="26"/>
        <end position="43"/>
    </location>
</feature>